<dbReference type="KEGG" id="erl:AOC36_01495"/>
<dbReference type="Pfam" id="PF02302">
    <property type="entry name" value="PTS_IIB"/>
    <property type="match status" value="1"/>
</dbReference>
<dbReference type="AlphaFoldDB" id="A0A0X8GYD3"/>
<dbReference type="RefSeq" id="WP_067630427.1">
    <property type="nucleotide sequence ID" value="NZ_CP013213.1"/>
</dbReference>
<feature type="domain" description="PTS EIIB type-2" evidence="2">
    <location>
        <begin position="1"/>
        <end position="95"/>
    </location>
</feature>
<proteinExistence type="predicted"/>
<accession>A0A0X8GYD3</accession>
<reference evidence="3 4" key="1">
    <citation type="submission" date="2015-10" db="EMBL/GenBank/DDBJ databases">
        <title>Erysipelothrix larvae sp. LV19 isolated from the larval gut of the rhinoceros beetle, Trypoxylus dichotomus.</title>
        <authorList>
            <person name="Lim S."/>
            <person name="Kim B.-C."/>
        </authorList>
    </citation>
    <scope>NUCLEOTIDE SEQUENCE [LARGE SCALE GENOMIC DNA]</scope>
    <source>
        <strain evidence="3 4">LV19</strain>
    </source>
</reference>
<dbReference type="CDD" id="cd05563">
    <property type="entry name" value="PTS_IIB_ascorbate"/>
    <property type="match status" value="1"/>
</dbReference>
<dbReference type="EMBL" id="CP013213">
    <property type="protein sequence ID" value="AMC92707.1"/>
    <property type="molecule type" value="Genomic_DNA"/>
</dbReference>
<dbReference type="PROSITE" id="PS51099">
    <property type="entry name" value="PTS_EIIB_TYPE_2"/>
    <property type="match status" value="1"/>
</dbReference>
<dbReference type="OrthoDB" id="6603449at2"/>
<dbReference type="SUPFAM" id="SSF52794">
    <property type="entry name" value="PTS system IIB component-like"/>
    <property type="match status" value="1"/>
</dbReference>
<protein>
    <submittedName>
        <fullName evidence="3">PTS ascorbate transporter subunit IIB</fullName>
    </submittedName>
</protein>
<dbReference type="GO" id="GO:0009401">
    <property type="term" value="P:phosphoenolpyruvate-dependent sugar phosphotransferase system"/>
    <property type="evidence" value="ECO:0007669"/>
    <property type="project" value="InterPro"/>
</dbReference>
<dbReference type="Gene3D" id="3.40.50.2300">
    <property type="match status" value="1"/>
</dbReference>
<evidence type="ECO:0000313" key="3">
    <source>
        <dbReference type="EMBL" id="AMC92707.1"/>
    </source>
</evidence>
<keyword evidence="1" id="KW-0808">Transferase</keyword>
<gene>
    <name evidence="3" type="ORF">AOC36_01495</name>
</gene>
<dbReference type="STRING" id="1514105.AOC36_01495"/>
<evidence type="ECO:0000313" key="4">
    <source>
        <dbReference type="Proteomes" id="UP000063781"/>
    </source>
</evidence>
<dbReference type="InterPro" id="IPR003501">
    <property type="entry name" value="PTS_EIIB_2/3"/>
</dbReference>
<keyword evidence="4" id="KW-1185">Reference proteome</keyword>
<name>A0A0X8GYD3_9FIRM</name>
<dbReference type="InterPro" id="IPR036095">
    <property type="entry name" value="PTS_EIIB-like_sf"/>
</dbReference>
<dbReference type="Proteomes" id="UP000063781">
    <property type="component" value="Chromosome"/>
</dbReference>
<dbReference type="GO" id="GO:0008982">
    <property type="term" value="F:protein-N(PI)-phosphohistidine-sugar phosphotransferase activity"/>
    <property type="evidence" value="ECO:0007669"/>
    <property type="project" value="InterPro"/>
</dbReference>
<dbReference type="InterPro" id="IPR013011">
    <property type="entry name" value="PTS_EIIB_2"/>
</dbReference>
<organism evidence="3 4">
    <name type="scientific">Erysipelothrix larvae</name>
    <dbReference type="NCBI Taxonomy" id="1514105"/>
    <lineage>
        <taxon>Bacteria</taxon>
        <taxon>Bacillati</taxon>
        <taxon>Bacillota</taxon>
        <taxon>Erysipelotrichia</taxon>
        <taxon>Erysipelotrichales</taxon>
        <taxon>Erysipelotrichaceae</taxon>
        <taxon>Erysipelothrix</taxon>
    </lineage>
</organism>
<evidence type="ECO:0000259" key="2">
    <source>
        <dbReference type="PROSITE" id="PS51099"/>
    </source>
</evidence>
<evidence type="ECO:0000256" key="1">
    <source>
        <dbReference type="ARBA" id="ARBA00022679"/>
    </source>
</evidence>
<sequence>MKILVACANGSGTSLMLSMTVKKAMKTLGLKITNMHHTSISEGKSSATMYDVVFTSPTFVHLFKGAQEKGVHVIPIQNVMSEQEVIEGLKNAKLA</sequence>